<evidence type="ECO:0000313" key="2">
    <source>
        <dbReference type="EMBL" id="GFF45301.1"/>
    </source>
</evidence>
<dbReference type="EMBL" id="BLKC01000061">
    <property type="protein sequence ID" value="GFF45301.1"/>
    <property type="molecule type" value="Genomic_DNA"/>
</dbReference>
<gene>
    <name evidence="2" type="ORF">IFM46972_07761</name>
</gene>
<feature type="region of interest" description="Disordered" evidence="1">
    <location>
        <begin position="29"/>
        <end position="48"/>
    </location>
</feature>
<dbReference type="Proteomes" id="UP000465221">
    <property type="component" value="Unassembled WGS sequence"/>
</dbReference>
<evidence type="ECO:0000256" key="1">
    <source>
        <dbReference type="SAM" id="MobiDB-lite"/>
    </source>
</evidence>
<reference evidence="2 3" key="1">
    <citation type="submission" date="2020-01" db="EMBL/GenBank/DDBJ databases">
        <title>Draft genome sequence of Aspergillus udagawae IFM 46972.</title>
        <authorList>
            <person name="Takahashi H."/>
            <person name="Yaguchi T."/>
        </authorList>
    </citation>
    <scope>NUCLEOTIDE SEQUENCE [LARGE SCALE GENOMIC DNA]</scope>
    <source>
        <strain evidence="2 3">IFM 46972</strain>
    </source>
</reference>
<evidence type="ECO:0000313" key="3">
    <source>
        <dbReference type="Proteomes" id="UP000465221"/>
    </source>
</evidence>
<organism evidence="2 3">
    <name type="scientific">Aspergillus udagawae</name>
    <dbReference type="NCBI Taxonomy" id="91492"/>
    <lineage>
        <taxon>Eukaryota</taxon>
        <taxon>Fungi</taxon>
        <taxon>Dikarya</taxon>
        <taxon>Ascomycota</taxon>
        <taxon>Pezizomycotina</taxon>
        <taxon>Eurotiomycetes</taxon>
        <taxon>Eurotiomycetidae</taxon>
        <taxon>Eurotiales</taxon>
        <taxon>Aspergillaceae</taxon>
        <taxon>Aspergillus</taxon>
        <taxon>Aspergillus subgen. Fumigati</taxon>
    </lineage>
</organism>
<name>A0A8H3P497_9EURO</name>
<proteinExistence type="predicted"/>
<sequence length="166" mass="18216">MVPVSKRKRVTSSPRVAILAELERSGVEINHSLPQPRRRDPSPSRQGRRQVLLGCSPATLVPTQNKHQLLSLREKVMVNPVLCVRLAIQRGRLDVDVLFLARTVAVRPVNGDLMRTTSKNGAVIRYTLCPGLGNRPIIDMATKEPMAPESSLPGRPAGVGLKYLGM</sequence>
<dbReference type="AlphaFoldDB" id="A0A8H3P497"/>
<protein>
    <submittedName>
        <fullName evidence="2">Uncharacterized protein</fullName>
    </submittedName>
</protein>
<accession>A0A8H3P497</accession>
<comment type="caution">
    <text evidence="2">The sequence shown here is derived from an EMBL/GenBank/DDBJ whole genome shotgun (WGS) entry which is preliminary data.</text>
</comment>